<accession>A0A7L8AK58</accession>
<dbReference type="EMBL" id="CP061813">
    <property type="protein sequence ID" value="QOD62347.1"/>
    <property type="molecule type" value="Genomic_DNA"/>
</dbReference>
<dbReference type="Pfam" id="PF08522">
    <property type="entry name" value="BT_3987-like_N"/>
    <property type="match status" value="1"/>
</dbReference>
<keyword evidence="3" id="KW-1185">Reference proteome</keyword>
<proteinExistence type="predicted"/>
<dbReference type="PROSITE" id="PS51257">
    <property type="entry name" value="PROKAR_LIPOPROTEIN"/>
    <property type="match status" value="1"/>
</dbReference>
<organism evidence="2 3">
    <name type="scientific">Polaribacter haliotis</name>
    <dbReference type="NCBI Taxonomy" id="1888915"/>
    <lineage>
        <taxon>Bacteria</taxon>
        <taxon>Pseudomonadati</taxon>
        <taxon>Bacteroidota</taxon>
        <taxon>Flavobacteriia</taxon>
        <taxon>Flavobacteriales</taxon>
        <taxon>Flavobacteriaceae</taxon>
    </lineage>
</organism>
<sequence length="320" mass="35251">MKTNNIYKSFLIVIMVSLSISCEDETPAYEQLTDSKENAQIFIAKAVNGAVDLEIFPYADQRETNFGIGFGGVGLPASDISVKLEINQTALDSLNQIRVASGRDPYLIFPSDAYEIGDLSFTIPAGKQSSGVTKLTYFPNKFDSSSDFALPLTIVESSGYNVNPSTKNIIFLANAPRERVANTNGWIATASSSQDNGWENTGLASALLDGDLNTIWHSEYSPTTPGYPHTVSFDMTKKIFVTKVQIAPRQNNNSGPTKFYLEGTNGGDWIKLTEELDFNPANIDFQEYVITGQTLDKIRMVMTEGRQTVSFLSEFKVFAF</sequence>
<evidence type="ECO:0000313" key="3">
    <source>
        <dbReference type="Proteomes" id="UP000516764"/>
    </source>
</evidence>
<dbReference type="InterPro" id="IPR008979">
    <property type="entry name" value="Galactose-bd-like_sf"/>
</dbReference>
<protein>
    <submittedName>
        <fullName evidence="2">DUF1735 domain-containing protein</fullName>
    </submittedName>
</protein>
<dbReference type="SUPFAM" id="SSF49785">
    <property type="entry name" value="Galactose-binding domain-like"/>
    <property type="match status" value="1"/>
</dbReference>
<dbReference type="InterPro" id="IPR000421">
    <property type="entry name" value="FA58C"/>
</dbReference>
<dbReference type="Gene3D" id="2.60.40.1740">
    <property type="entry name" value="hypothetical protein (bacova_03559)"/>
    <property type="match status" value="1"/>
</dbReference>
<feature type="domain" description="F5/8 type C" evidence="1">
    <location>
        <begin position="175"/>
        <end position="284"/>
    </location>
</feature>
<name>A0A7L8AK58_9FLAO</name>
<dbReference type="Proteomes" id="UP000516764">
    <property type="component" value="Chromosome"/>
</dbReference>
<dbReference type="KEGG" id="phal:H9I45_07865"/>
<dbReference type="InterPro" id="IPR013728">
    <property type="entry name" value="BT_3987-like_N"/>
</dbReference>
<dbReference type="PROSITE" id="PS50022">
    <property type="entry name" value="FA58C_3"/>
    <property type="match status" value="1"/>
</dbReference>
<dbReference type="AlphaFoldDB" id="A0A7L8AK58"/>
<evidence type="ECO:0000259" key="1">
    <source>
        <dbReference type="PROSITE" id="PS50022"/>
    </source>
</evidence>
<gene>
    <name evidence="2" type="ORF">H9I45_07865</name>
</gene>
<dbReference type="Pfam" id="PF00754">
    <property type="entry name" value="F5_F8_type_C"/>
    <property type="match status" value="1"/>
</dbReference>
<dbReference type="OrthoDB" id="9794261at2"/>
<reference evidence="2 3" key="1">
    <citation type="journal article" date="2016" name="Int. J. Syst. Evol. Microbiol.">
        <title>Polaribacter haliotis sp. nov., isolated from the gut of abalone Haliotis discus hannai.</title>
        <authorList>
            <person name="Kim Y.O."/>
            <person name="Park I.S."/>
            <person name="Park S."/>
            <person name="Nam B.H."/>
            <person name="Park J.M."/>
            <person name="Kim D.G."/>
            <person name="Yoon J.H."/>
        </authorList>
    </citation>
    <scope>NUCLEOTIDE SEQUENCE [LARGE SCALE GENOMIC DNA]</scope>
    <source>
        <strain evidence="2 3">KCTC 52418</strain>
    </source>
</reference>
<dbReference type="RefSeq" id="WP_088355383.1">
    <property type="nucleotide sequence ID" value="NZ_CP061813.1"/>
</dbReference>
<dbReference type="Gene3D" id="2.60.120.260">
    <property type="entry name" value="Galactose-binding domain-like"/>
    <property type="match status" value="1"/>
</dbReference>
<evidence type="ECO:0000313" key="2">
    <source>
        <dbReference type="EMBL" id="QOD62347.1"/>
    </source>
</evidence>